<sequence>MGRLREIVNWLLVADTFFVLASFGWFVLALLGRSLEIPLGFDLWLRLWNPLFMPAIGLLMAAALINGGISYVQNRWHLRSVGTDLRPRD</sequence>
<keyword evidence="1" id="KW-0472">Membrane</keyword>
<dbReference type="RefSeq" id="WP_099798975.1">
    <property type="nucleotide sequence ID" value="NZ_CP018092.1"/>
</dbReference>
<gene>
    <name evidence="2" type="ORF">BRW62_07560</name>
</gene>
<feature type="transmembrane region" description="Helical" evidence="1">
    <location>
        <begin position="7"/>
        <end position="31"/>
    </location>
</feature>
<reference evidence="3" key="2">
    <citation type="journal article" date="2022" name="Front. Microbiol.">
        <title>Comparative Genomic Analysis Revealed Distinct Molecular Components and Organization of CO2-Concentrating Mechanism in Thermophilic Cyanobacteria.</title>
        <authorList>
            <person name="Tang J."/>
            <person name="Zhou H."/>
            <person name="Yao D."/>
            <person name="Riaz S."/>
            <person name="You D."/>
            <person name="Klepacz-Smolka A."/>
            <person name="Daroch M."/>
        </authorList>
    </citation>
    <scope>NUCLEOTIDE SEQUENCE [LARGE SCALE GENOMIC DNA]</scope>
    <source>
        <strain evidence="3">PCC 6715</strain>
    </source>
</reference>
<keyword evidence="3" id="KW-1185">Reference proteome</keyword>
<proteinExistence type="predicted"/>
<evidence type="ECO:0000256" key="1">
    <source>
        <dbReference type="SAM" id="Phobius"/>
    </source>
</evidence>
<organism evidence="2 3">
    <name type="scientific">Parathermosynechococcus lividus PCC 6715</name>
    <dbReference type="NCBI Taxonomy" id="1917166"/>
    <lineage>
        <taxon>Bacteria</taxon>
        <taxon>Bacillati</taxon>
        <taxon>Cyanobacteriota</taxon>
        <taxon>Cyanophyceae</taxon>
        <taxon>Acaryochloridales</taxon>
        <taxon>Thermosynechococcaceae</taxon>
        <taxon>Parathermosynechococcus</taxon>
    </lineage>
</organism>
<dbReference type="Proteomes" id="UP000231057">
    <property type="component" value="Chromosome"/>
</dbReference>
<evidence type="ECO:0000313" key="3">
    <source>
        <dbReference type="Proteomes" id="UP000231057"/>
    </source>
</evidence>
<dbReference type="EMBL" id="CP018092">
    <property type="protein sequence ID" value="ATS18633.1"/>
    <property type="molecule type" value="Genomic_DNA"/>
</dbReference>
<protein>
    <submittedName>
        <fullName evidence="2">Uncharacterized protein</fullName>
    </submittedName>
</protein>
<dbReference type="AlphaFoldDB" id="A0A2D2Q2A4"/>
<keyword evidence="1" id="KW-1133">Transmembrane helix</keyword>
<feature type="transmembrane region" description="Helical" evidence="1">
    <location>
        <begin position="51"/>
        <end position="72"/>
    </location>
</feature>
<evidence type="ECO:0000313" key="2">
    <source>
        <dbReference type="EMBL" id="ATS18633.1"/>
    </source>
</evidence>
<name>A0A2D2Q2A4_PARLV</name>
<reference evidence="2 3" key="1">
    <citation type="submission" date="2016-11" db="EMBL/GenBank/DDBJ databases">
        <title>Complete genome sequence of thermophilic cyanobacteria strain Synechococcus sp. PCC6715.</title>
        <authorList>
            <person name="Tang J."/>
            <person name="Daroch M."/>
            <person name="Liang Y."/>
            <person name="Jiang D."/>
            <person name="Shah M."/>
        </authorList>
    </citation>
    <scope>NUCLEOTIDE SEQUENCE [LARGE SCALE GENOMIC DNA]</scope>
    <source>
        <strain evidence="2 3">PCC 6715</strain>
    </source>
</reference>
<accession>A0A2D2Q2A4</accession>
<dbReference type="OrthoDB" id="427287at2"/>
<dbReference type="KEGG" id="slw:BRW62_07560"/>
<keyword evidence="1" id="KW-0812">Transmembrane</keyword>